<sequence length="76" mass="8154">MTASLQPGEQAAEALLVLRLGELTAALIGELPAARTGEKCLDALRDGSHAFNVPSRVVAESWRHVTFRGMLGVRKL</sequence>
<keyword evidence="2" id="KW-1185">Reference proteome</keyword>
<dbReference type="AlphaFoldDB" id="A0A2T0K7H3"/>
<accession>A0A2T0K7H3</accession>
<evidence type="ECO:0000313" key="1">
    <source>
        <dbReference type="EMBL" id="PRX18959.1"/>
    </source>
</evidence>
<reference evidence="1 2" key="1">
    <citation type="submission" date="2018-03" db="EMBL/GenBank/DDBJ databases">
        <title>Genomic Encyclopedia of Archaeal and Bacterial Type Strains, Phase II (KMG-II): from individual species to whole genera.</title>
        <authorList>
            <person name="Goeker M."/>
        </authorList>
    </citation>
    <scope>NUCLEOTIDE SEQUENCE [LARGE SCALE GENOMIC DNA]</scope>
    <source>
        <strain evidence="1 2">DSM 43146</strain>
    </source>
</reference>
<proteinExistence type="predicted"/>
<gene>
    <name evidence="1" type="ORF">CLV67_111107</name>
</gene>
<protein>
    <submittedName>
        <fullName evidence="1">Uncharacterized protein</fullName>
    </submittedName>
</protein>
<name>A0A2T0K7H3_9ACTN</name>
<dbReference type="Proteomes" id="UP000239415">
    <property type="component" value="Unassembled WGS sequence"/>
</dbReference>
<dbReference type="EMBL" id="PVMZ01000011">
    <property type="protein sequence ID" value="PRX18959.1"/>
    <property type="molecule type" value="Genomic_DNA"/>
</dbReference>
<comment type="caution">
    <text evidence="1">The sequence shown here is derived from an EMBL/GenBank/DDBJ whole genome shotgun (WGS) entry which is preliminary data.</text>
</comment>
<organism evidence="1 2">
    <name type="scientific">Actinoplanes italicus</name>
    <dbReference type="NCBI Taxonomy" id="113567"/>
    <lineage>
        <taxon>Bacteria</taxon>
        <taxon>Bacillati</taxon>
        <taxon>Actinomycetota</taxon>
        <taxon>Actinomycetes</taxon>
        <taxon>Micromonosporales</taxon>
        <taxon>Micromonosporaceae</taxon>
        <taxon>Actinoplanes</taxon>
    </lineage>
</organism>
<evidence type="ECO:0000313" key="2">
    <source>
        <dbReference type="Proteomes" id="UP000239415"/>
    </source>
</evidence>